<name>Q6ALD1_DESPS</name>
<evidence type="ECO:0000313" key="1">
    <source>
        <dbReference type="EMBL" id="CAG36844.1"/>
    </source>
</evidence>
<dbReference type="HOGENOM" id="CLU_841271_0_0_7"/>
<dbReference type="RefSeq" id="WP_011189356.1">
    <property type="nucleotide sequence ID" value="NC_006138.1"/>
</dbReference>
<dbReference type="InterPro" id="IPR017853">
    <property type="entry name" value="GH"/>
</dbReference>
<dbReference type="Proteomes" id="UP000000602">
    <property type="component" value="Chromosome"/>
</dbReference>
<dbReference type="AlphaFoldDB" id="Q6ALD1"/>
<gene>
    <name evidence="1" type="ordered locus">DP2115</name>
</gene>
<sequence>MKKQIYIVLFVLSLAVLAAFVIEAYKANYSQKRIHFIMKDVGLYTPYEDLLQLREGGITLITTEWGMEEPADEVFRFLDRALKAGLRVIMDGGFSETAWGYDSGVHKKNQKPIWQKEKAQSWIKKIRVHPAVYAYDICNEFGENMPVPQEHPEGGVEWIEDYSIQKNQLQKVRKDIRAIDPVRPLMLRMRNWDLDDDDFDLNRFIESDLTEIIMLNLYTNWVYDGYDPDNEILISQKAERYISRLRKIDPDVEIWVAVAAFAGMPYFKKPSRQKLEKDILDSLKLKNISGIGFFGLGWIADEDDHEENWYLFKEGRDLWQVIKTEIRSNR</sequence>
<dbReference type="KEGG" id="dps:DP2115"/>
<keyword evidence="2" id="KW-1185">Reference proteome</keyword>
<proteinExistence type="predicted"/>
<evidence type="ECO:0008006" key="3">
    <source>
        <dbReference type="Google" id="ProtNLM"/>
    </source>
</evidence>
<accession>Q6ALD1</accession>
<dbReference type="OrthoDB" id="9800974at2"/>
<protein>
    <recommendedName>
        <fullName evidence="3">Glycoside hydrolase family 42 N-terminal domain-containing protein</fullName>
    </recommendedName>
</protein>
<reference evidence="2" key="1">
    <citation type="journal article" date="2004" name="Environ. Microbiol.">
        <title>The genome of Desulfotalea psychrophila, a sulfate-reducing bacterium from permanently cold Arctic sediments.</title>
        <authorList>
            <person name="Rabus R."/>
            <person name="Ruepp A."/>
            <person name="Frickey T."/>
            <person name="Rattei T."/>
            <person name="Fartmann B."/>
            <person name="Stark M."/>
            <person name="Bauer M."/>
            <person name="Zibat A."/>
            <person name="Lombardot T."/>
            <person name="Becker I."/>
            <person name="Amann J."/>
            <person name="Gellner K."/>
            <person name="Teeling H."/>
            <person name="Leuschner W.D."/>
            <person name="Gloeckner F.-O."/>
            <person name="Lupas A.N."/>
            <person name="Amann R."/>
            <person name="Klenk H.-P."/>
        </authorList>
    </citation>
    <scope>NUCLEOTIDE SEQUENCE [LARGE SCALE GENOMIC DNA]</scope>
    <source>
        <strain evidence="2">DSM 12343 / LSv54</strain>
    </source>
</reference>
<dbReference type="SUPFAM" id="SSF51445">
    <property type="entry name" value="(Trans)glycosidases"/>
    <property type="match status" value="1"/>
</dbReference>
<dbReference type="EMBL" id="CR522870">
    <property type="protein sequence ID" value="CAG36844.1"/>
    <property type="molecule type" value="Genomic_DNA"/>
</dbReference>
<evidence type="ECO:0000313" key="2">
    <source>
        <dbReference type="Proteomes" id="UP000000602"/>
    </source>
</evidence>
<organism evidence="1 2">
    <name type="scientific">Desulfotalea psychrophila (strain LSv54 / DSM 12343)</name>
    <dbReference type="NCBI Taxonomy" id="177439"/>
    <lineage>
        <taxon>Bacteria</taxon>
        <taxon>Pseudomonadati</taxon>
        <taxon>Thermodesulfobacteriota</taxon>
        <taxon>Desulfobulbia</taxon>
        <taxon>Desulfobulbales</taxon>
        <taxon>Desulfocapsaceae</taxon>
        <taxon>Desulfotalea</taxon>
    </lineage>
</organism>
<dbReference type="Gene3D" id="3.20.20.80">
    <property type="entry name" value="Glycosidases"/>
    <property type="match status" value="1"/>
</dbReference>